<gene>
    <name evidence="1" type="ORF">GCM10011396_11600</name>
</gene>
<reference evidence="1" key="2">
    <citation type="submission" date="2020-09" db="EMBL/GenBank/DDBJ databases">
        <authorList>
            <person name="Sun Q."/>
            <person name="Zhou Y."/>
        </authorList>
    </citation>
    <scope>NUCLEOTIDE SEQUENCE</scope>
    <source>
        <strain evidence="1">CGMCC 1.10998</strain>
    </source>
</reference>
<dbReference type="Proteomes" id="UP000637423">
    <property type="component" value="Unassembled WGS sequence"/>
</dbReference>
<accession>A0A916UAU3</accession>
<protein>
    <submittedName>
        <fullName evidence="1">Uncharacterized protein</fullName>
    </submittedName>
</protein>
<organism evidence="1 2">
    <name type="scientific">Undibacterium terreum</name>
    <dbReference type="NCBI Taxonomy" id="1224302"/>
    <lineage>
        <taxon>Bacteria</taxon>
        <taxon>Pseudomonadati</taxon>
        <taxon>Pseudomonadota</taxon>
        <taxon>Betaproteobacteria</taxon>
        <taxon>Burkholderiales</taxon>
        <taxon>Oxalobacteraceae</taxon>
        <taxon>Undibacterium</taxon>
    </lineage>
</organism>
<name>A0A916UAU3_9BURK</name>
<proteinExistence type="predicted"/>
<evidence type="ECO:0000313" key="1">
    <source>
        <dbReference type="EMBL" id="GGC66237.1"/>
    </source>
</evidence>
<evidence type="ECO:0000313" key="2">
    <source>
        <dbReference type="Proteomes" id="UP000637423"/>
    </source>
</evidence>
<dbReference type="AlphaFoldDB" id="A0A916UAU3"/>
<comment type="caution">
    <text evidence="1">The sequence shown here is derived from an EMBL/GenBank/DDBJ whole genome shotgun (WGS) entry which is preliminary data.</text>
</comment>
<keyword evidence="2" id="KW-1185">Reference proteome</keyword>
<sequence length="61" mass="6662">MPGEVADSAPRACKCKQKPAHLAASSKKRSKTTGFALFHRPFFEKNATNEKSFPVANILSL</sequence>
<reference evidence="1" key="1">
    <citation type="journal article" date="2014" name="Int. J. Syst. Evol. Microbiol.">
        <title>Complete genome sequence of Corynebacterium casei LMG S-19264T (=DSM 44701T), isolated from a smear-ripened cheese.</title>
        <authorList>
            <consortium name="US DOE Joint Genome Institute (JGI-PGF)"/>
            <person name="Walter F."/>
            <person name="Albersmeier A."/>
            <person name="Kalinowski J."/>
            <person name="Ruckert C."/>
        </authorList>
    </citation>
    <scope>NUCLEOTIDE SEQUENCE</scope>
    <source>
        <strain evidence="1">CGMCC 1.10998</strain>
    </source>
</reference>
<dbReference type="EMBL" id="BMED01000001">
    <property type="protein sequence ID" value="GGC66237.1"/>
    <property type="molecule type" value="Genomic_DNA"/>
</dbReference>